<gene>
    <name evidence="2" type="ORF">GK091_03595</name>
</gene>
<evidence type="ECO:0000313" key="2">
    <source>
        <dbReference type="EMBL" id="NEU65951.1"/>
    </source>
</evidence>
<feature type="transmembrane region" description="Helical" evidence="1">
    <location>
        <begin position="39"/>
        <end position="64"/>
    </location>
</feature>
<feature type="transmembrane region" description="Helical" evidence="1">
    <location>
        <begin position="85"/>
        <end position="108"/>
    </location>
</feature>
<feature type="transmembrane region" description="Helical" evidence="1">
    <location>
        <begin position="7"/>
        <end position="27"/>
    </location>
</feature>
<evidence type="ECO:0000256" key="1">
    <source>
        <dbReference type="SAM" id="Phobius"/>
    </source>
</evidence>
<dbReference type="Proteomes" id="UP000477386">
    <property type="component" value="Unassembled WGS sequence"/>
</dbReference>
<feature type="transmembrane region" description="Helical" evidence="1">
    <location>
        <begin position="120"/>
        <end position="144"/>
    </location>
</feature>
<dbReference type="EMBL" id="JAAGNZ010000001">
    <property type="protein sequence ID" value="NEU65951.1"/>
    <property type="molecule type" value="Genomic_DNA"/>
</dbReference>
<comment type="caution">
    <text evidence="2">The sequence shown here is derived from an EMBL/GenBank/DDBJ whole genome shotgun (WGS) entry which is preliminary data.</text>
</comment>
<proteinExistence type="predicted"/>
<keyword evidence="1" id="KW-1133">Transmembrane helix</keyword>
<accession>A0A6M0IF39</accession>
<keyword evidence="3" id="KW-1185">Reference proteome</keyword>
<dbReference type="AlphaFoldDB" id="A0A6M0IF39"/>
<sequence length="179" mass="20384">MRRIESYILSYDTILGLIALILGVLFVPDKIENSVCVAIYGTAIAVLSIIFSIFFASLAVILAFPDNEFIVFIEKGNKLFSRMLAYFKATLFILFISLIFNIVIYIHASLNGSNTEHNRPIFLTFLFVFTYSLIATITAVIVTLKLTQSRSDYLAKKIELEAQRELEVDLYEEENEETE</sequence>
<name>A0A6M0IF39_9BACT</name>
<keyword evidence="1" id="KW-0472">Membrane</keyword>
<dbReference type="RefSeq" id="WP_164035245.1">
    <property type="nucleotide sequence ID" value="NZ_JAAGNZ010000001.1"/>
</dbReference>
<keyword evidence="1" id="KW-0812">Transmembrane</keyword>
<organism evidence="2 3">
    <name type="scientific">Spirosoma agri</name>
    <dbReference type="NCBI Taxonomy" id="1987381"/>
    <lineage>
        <taxon>Bacteria</taxon>
        <taxon>Pseudomonadati</taxon>
        <taxon>Bacteroidota</taxon>
        <taxon>Cytophagia</taxon>
        <taxon>Cytophagales</taxon>
        <taxon>Cytophagaceae</taxon>
        <taxon>Spirosoma</taxon>
    </lineage>
</organism>
<evidence type="ECO:0000313" key="3">
    <source>
        <dbReference type="Proteomes" id="UP000477386"/>
    </source>
</evidence>
<reference evidence="2 3" key="1">
    <citation type="submission" date="2020-02" db="EMBL/GenBank/DDBJ databases">
        <title>Draft genome sequence of two Spirosoma agri KCTC 52727 and Spirosoma terrae KCTC 52035.</title>
        <authorList>
            <person name="Rojas J."/>
            <person name="Ambika Manirajan B."/>
            <person name="Ratering S."/>
            <person name="Suarez C."/>
            <person name="Schnell S."/>
        </authorList>
    </citation>
    <scope>NUCLEOTIDE SEQUENCE [LARGE SCALE GENOMIC DNA]</scope>
    <source>
        <strain evidence="2 3">KCTC 52727</strain>
    </source>
</reference>
<protein>
    <submittedName>
        <fullName evidence="2">Uncharacterized protein</fullName>
    </submittedName>
</protein>